<dbReference type="PRINTS" id="PR00080">
    <property type="entry name" value="SDRFAMILY"/>
</dbReference>
<dbReference type="GO" id="GO:0016491">
    <property type="term" value="F:oxidoreductase activity"/>
    <property type="evidence" value="ECO:0007669"/>
    <property type="project" value="UniProtKB-KW"/>
</dbReference>
<evidence type="ECO:0000313" key="5">
    <source>
        <dbReference type="EMBL" id="CAH2224397.1"/>
    </source>
</evidence>
<gene>
    <name evidence="5" type="ORF">PECUL_23A021299</name>
</gene>
<dbReference type="PANTHER" id="PTHR43313">
    <property type="entry name" value="SHORT-CHAIN DEHYDROGENASE/REDUCTASE FAMILY 9C"/>
    <property type="match status" value="1"/>
</dbReference>
<protein>
    <submittedName>
        <fullName evidence="5">Retinol dehydrogenase 3-like</fullName>
    </submittedName>
</protein>
<proteinExistence type="inferred from homology"/>
<evidence type="ECO:0000313" key="6">
    <source>
        <dbReference type="Proteomes" id="UP001295444"/>
    </source>
</evidence>
<evidence type="ECO:0000256" key="2">
    <source>
        <dbReference type="ARBA" id="ARBA00023002"/>
    </source>
</evidence>
<name>A0AAD1R5I2_PELCU</name>
<dbReference type="Pfam" id="PF00106">
    <property type="entry name" value="adh_short"/>
    <property type="match status" value="1"/>
</dbReference>
<dbReference type="InterPro" id="IPR002347">
    <property type="entry name" value="SDR_fam"/>
</dbReference>
<dbReference type="EMBL" id="OW240912">
    <property type="protein sequence ID" value="CAH2224397.1"/>
    <property type="molecule type" value="Genomic_DNA"/>
</dbReference>
<sequence length="318" mass="35178">MWLPLLVVALVLILVYRWHRQKQILENLSDKYVLITGCDTGLGNVLAKQLDRHGMRVLAACLTEKGAEDLKKETSSRLQTAIVDISDSQSVSSAVEWVTRIVGDAGLWGLVNNAGTIVPAAPIGWLKKEDYARVLNINLLGTVDVTLKLLPLVRRARGRIIIVSSILGRLSVFGGGYALSKFGLEAFGDSLRRELSSFGVKVSIVEPGAFKTSIISSPAFEGLAQIWKNLPAEIKESYGEQYYKKFAQTFQALADAGNSTFYKATDCMEHALTACHPWTRYSAGWDAKLYFIPLSYLPTCISDLLTSVYLPKPYRRVE</sequence>
<keyword evidence="4" id="KW-0732">Signal</keyword>
<evidence type="ECO:0000256" key="1">
    <source>
        <dbReference type="ARBA" id="ARBA00006484"/>
    </source>
</evidence>
<keyword evidence="2" id="KW-0560">Oxidoreductase</keyword>
<dbReference type="Gene3D" id="3.40.50.720">
    <property type="entry name" value="NAD(P)-binding Rossmann-like Domain"/>
    <property type="match status" value="1"/>
</dbReference>
<dbReference type="AlphaFoldDB" id="A0AAD1R5I2"/>
<evidence type="ECO:0000256" key="3">
    <source>
        <dbReference type="RuleBase" id="RU000363"/>
    </source>
</evidence>
<dbReference type="Proteomes" id="UP001295444">
    <property type="component" value="Chromosome 01"/>
</dbReference>
<dbReference type="FunFam" id="3.40.50.720:FF:000074">
    <property type="entry name" value="Retinol dehydrogenase type 1"/>
    <property type="match status" value="1"/>
</dbReference>
<accession>A0AAD1R5I2</accession>
<dbReference type="PANTHER" id="PTHR43313:SF51">
    <property type="match status" value="1"/>
</dbReference>
<dbReference type="InterPro" id="IPR036291">
    <property type="entry name" value="NAD(P)-bd_dom_sf"/>
</dbReference>
<evidence type="ECO:0000256" key="4">
    <source>
        <dbReference type="SAM" id="SignalP"/>
    </source>
</evidence>
<dbReference type="GO" id="GO:0008202">
    <property type="term" value="P:steroid metabolic process"/>
    <property type="evidence" value="ECO:0007669"/>
    <property type="project" value="TreeGrafter"/>
</dbReference>
<keyword evidence="6" id="KW-1185">Reference proteome</keyword>
<dbReference type="PRINTS" id="PR00081">
    <property type="entry name" value="GDHRDH"/>
</dbReference>
<organism evidence="5 6">
    <name type="scientific">Pelobates cultripes</name>
    <name type="common">Western spadefoot toad</name>
    <dbReference type="NCBI Taxonomy" id="61616"/>
    <lineage>
        <taxon>Eukaryota</taxon>
        <taxon>Metazoa</taxon>
        <taxon>Chordata</taxon>
        <taxon>Craniata</taxon>
        <taxon>Vertebrata</taxon>
        <taxon>Euteleostomi</taxon>
        <taxon>Amphibia</taxon>
        <taxon>Batrachia</taxon>
        <taxon>Anura</taxon>
        <taxon>Pelobatoidea</taxon>
        <taxon>Pelobatidae</taxon>
        <taxon>Pelobates</taxon>
    </lineage>
</organism>
<reference evidence="5" key="1">
    <citation type="submission" date="2022-03" db="EMBL/GenBank/DDBJ databases">
        <authorList>
            <person name="Alioto T."/>
            <person name="Alioto T."/>
            <person name="Gomez Garrido J."/>
        </authorList>
    </citation>
    <scope>NUCLEOTIDE SEQUENCE</scope>
</reference>
<feature type="chain" id="PRO_5042078603" evidence="4">
    <location>
        <begin position="21"/>
        <end position="318"/>
    </location>
</feature>
<comment type="similarity">
    <text evidence="1 3">Belongs to the short-chain dehydrogenases/reductases (SDR) family.</text>
</comment>
<dbReference type="SUPFAM" id="SSF51735">
    <property type="entry name" value="NAD(P)-binding Rossmann-fold domains"/>
    <property type="match status" value="1"/>
</dbReference>
<feature type="signal peptide" evidence="4">
    <location>
        <begin position="1"/>
        <end position="20"/>
    </location>
</feature>